<accession>A0A6M3M7K6</accession>
<dbReference type="EMBL" id="MT143718">
    <property type="protein sequence ID" value="QJB01605.1"/>
    <property type="molecule type" value="Genomic_DNA"/>
</dbReference>
<organism evidence="1">
    <name type="scientific">viral metagenome</name>
    <dbReference type="NCBI Taxonomy" id="1070528"/>
    <lineage>
        <taxon>unclassified sequences</taxon>
        <taxon>metagenomes</taxon>
        <taxon>organismal metagenomes</taxon>
    </lineage>
</organism>
<proteinExistence type="predicted"/>
<reference evidence="1" key="1">
    <citation type="submission" date="2020-03" db="EMBL/GenBank/DDBJ databases">
        <title>The deep terrestrial virosphere.</title>
        <authorList>
            <person name="Holmfeldt K."/>
            <person name="Nilsson E."/>
            <person name="Simone D."/>
            <person name="Lopez-Fernandez M."/>
            <person name="Wu X."/>
            <person name="de Brujin I."/>
            <person name="Lundin D."/>
            <person name="Andersson A."/>
            <person name="Bertilsson S."/>
            <person name="Dopson M."/>
        </authorList>
    </citation>
    <scope>NUCLEOTIDE SEQUENCE</scope>
    <source>
        <strain evidence="1">MM171B02281</strain>
    </source>
</reference>
<sequence length="219" mass="25693">MTDALTPNRNEMIDFLESHFRYYTMNSWNRSTSYARNVKLHNIGLTPEQRDRAYDIIYAEGAYDEINCIIDDFDNKYNHEYQIGFNGRSSGYLVLYQGGREDSGFKTQCDSCGKLTWYETEQSCKMNECDGTLKLLNHTVYQTFSQPGMGLDMDNDFEDWDDHSLLCRYKLIKHFDETVDLCISVFKEMVNSYEAVEKEIMVSKKIIVLKCKDEQILRV</sequence>
<dbReference type="AlphaFoldDB" id="A0A6M3M7K6"/>
<gene>
    <name evidence="1" type="ORF">MM171B02281_0004</name>
</gene>
<name>A0A6M3M7K6_9ZZZZ</name>
<evidence type="ECO:0000313" key="1">
    <source>
        <dbReference type="EMBL" id="QJB01605.1"/>
    </source>
</evidence>
<protein>
    <submittedName>
        <fullName evidence="1">Uncharacterized protein</fullName>
    </submittedName>
</protein>